<evidence type="ECO:0000256" key="5">
    <source>
        <dbReference type="ARBA" id="ARBA00040603"/>
    </source>
</evidence>
<dbReference type="InterPro" id="IPR000683">
    <property type="entry name" value="Gfo/Idh/MocA-like_OxRdtase_N"/>
</dbReference>
<dbReference type="EMBL" id="KZ288301">
    <property type="protein sequence ID" value="PBC28848.1"/>
    <property type="molecule type" value="Genomic_DNA"/>
</dbReference>
<evidence type="ECO:0000256" key="8">
    <source>
        <dbReference type="ARBA" id="ARBA00043025"/>
    </source>
</evidence>
<dbReference type="Gene3D" id="3.40.50.720">
    <property type="entry name" value="NAD(P)-binding Rossmann-like Domain"/>
    <property type="match status" value="1"/>
</dbReference>
<dbReference type="OrthoDB" id="2129491at2759"/>
<evidence type="ECO:0000256" key="10">
    <source>
        <dbReference type="ARBA" id="ARBA00049233"/>
    </source>
</evidence>
<organism evidence="13 14">
    <name type="scientific">Apis cerana cerana</name>
    <name type="common">Oriental honeybee</name>
    <dbReference type="NCBI Taxonomy" id="94128"/>
    <lineage>
        <taxon>Eukaryota</taxon>
        <taxon>Metazoa</taxon>
        <taxon>Ecdysozoa</taxon>
        <taxon>Arthropoda</taxon>
        <taxon>Hexapoda</taxon>
        <taxon>Insecta</taxon>
        <taxon>Pterygota</taxon>
        <taxon>Neoptera</taxon>
        <taxon>Endopterygota</taxon>
        <taxon>Hymenoptera</taxon>
        <taxon>Apocrita</taxon>
        <taxon>Aculeata</taxon>
        <taxon>Apoidea</taxon>
        <taxon>Anthophila</taxon>
        <taxon>Apidae</taxon>
        <taxon>Apis</taxon>
    </lineage>
</organism>
<gene>
    <name evidence="13" type="ORF">APICC_03559</name>
</gene>
<evidence type="ECO:0000313" key="14">
    <source>
        <dbReference type="Proteomes" id="UP000242457"/>
    </source>
</evidence>
<evidence type="ECO:0000256" key="7">
    <source>
        <dbReference type="ARBA" id="ARBA00042988"/>
    </source>
</evidence>
<dbReference type="PANTHER" id="PTHR22604">
    <property type="entry name" value="OXIDOREDUCTASES"/>
    <property type="match status" value="1"/>
</dbReference>
<dbReference type="EC" id="1.1.1.179" evidence="4"/>
<evidence type="ECO:0000259" key="12">
    <source>
        <dbReference type="Pfam" id="PF22725"/>
    </source>
</evidence>
<reference evidence="13 14" key="1">
    <citation type="submission" date="2014-07" db="EMBL/GenBank/DDBJ databases">
        <title>Genomic and transcriptomic analysis on Apis cerana provide comprehensive insights into honey bee biology.</title>
        <authorList>
            <person name="Diao Q."/>
            <person name="Sun L."/>
            <person name="Zheng H."/>
            <person name="Zheng H."/>
            <person name="Xu S."/>
            <person name="Wang S."/>
            <person name="Zeng Z."/>
            <person name="Hu F."/>
            <person name="Su S."/>
            <person name="Wu J."/>
        </authorList>
    </citation>
    <scope>NUCLEOTIDE SEQUENCE [LARGE SCALE GENOMIC DNA]</scope>
    <source>
        <tissue evidence="13">Pupae without intestine</tissue>
    </source>
</reference>
<feature type="domain" description="GFO/IDH/MocA-like oxidoreductase" evidence="12">
    <location>
        <begin position="135"/>
        <end position="247"/>
    </location>
</feature>
<evidence type="ECO:0000256" key="6">
    <source>
        <dbReference type="ARBA" id="ARBA00042926"/>
    </source>
</evidence>
<dbReference type="InterPro" id="IPR055170">
    <property type="entry name" value="GFO_IDH_MocA-like_dom"/>
</dbReference>
<dbReference type="EC" id="1.3.1.20" evidence="3"/>
<dbReference type="STRING" id="94128.A0A2A3EAV6"/>
<proteinExistence type="inferred from homology"/>
<dbReference type="InterPro" id="IPR050984">
    <property type="entry name" value="Gfo/Idh/MocA_domain"/>
</dbReference>
<evidence type="ECO:0000256" key="2">
    <source>
        <dbReference type="ARBA" id="ARBA00023002"/>
    </source>
</evidence>
<dbReference type="SUPFAM" id="SSF51735">
    <property type="entry name" value="NAD(P)-binding Rossmann-fold domains"/>
    <property type="match status" value="1"/>
</dbReference>
<comment type="catalytic activity">
    <reaction evidence="10">
        <text>D-xylose + NADP(+) = D-xylono-1,5-lactone + NADPH + H(+)</text>
        <dbReference type="Rhea" id="RHEA:22000"/>
        <dbReference type="ChEBI" id="CHEBI:15378"/>
        <dbReference type="ChEBI" id="CHEBI:15867"/>
        <dbReference type="ChEBI" id="CHEBI:53455"/>
        <dbReference type="ChEBI" id="CHEBI:57783"/>
        <dbReference type="ChEBI" id="CHEBI:58349"/>
        <dbReference type="EC" id="1.1.1.179"/>
    </reaction>
</comment>
<dbReference type="Gene3D" id="3.30.360.10">
    <property type="entry name" value="Dihydrodipicolinate Reductase, domain 2"/>
    <property type="match status" value="1"/>
</dbReference>
<dbReference type="SUPFAM" id="SSF55347">
    <property type="entry name" value="Glyceraldehyde-3-phosphate dehydrogenase-like, C-terminal domain"/>
    <property type="match status" value="1"/>
</dbReference>
<dbReference type="GO" id="GO:0047837">
    <property type="term" value="F:D-xylose 1-dehydrogenase (NADP+) activity"/>
    <property type="evidence" value="ECO:0007669"/>
    <property type="project" value="UniProtKB-EC"/>
</dbReference>
<evidence type="ECO:0000259" key="11">
    <source>
        <dbReference type="Pfam" id="PF01408"/>
    </source>
</evidence>
<dbReference type="Proteomes" id="UP000242457">
    <property type="component" value="Unassembled WGS sequence"/>
</dbReference>
<name>A0A2A3EAV6_APICC</name>
<evidence type="ECO:0000256" key="4">
    <source>
        <dbReference type="ARBA" id="ARBA00038984"/>
    </source>
</evidence>
<dbReference type="Pfam" id="PF22725">
    <property type="entry name" value="GFO_IDH_MocA_C3"/>
    <property type="match status" value="1"/>
</dbReference>
<dbReference type="PANTHER" id="PTHR22604:SF105">
    <property type="entry name" value="TRANS-1,2-DIHYDROBENZENE-1,2-DIOL DEHYDROGENASE"/>
    <property type="match status" value="1"/>
</dbReference>
<evidence type="ECO:0000256" key="1">
    <source>
        <dbReference type="ARBA" id="ARBA00010928"/>
    </source>
</evidence>
<dbReference type="Pfam" id="PF01408">
    <property type="entry name" value="GFO_IDH_MocA"/>
    <property type="match status" value="1"/>
</dbReference>
<keyword evidence="2" id="KW-0560">Oxidoreductase</keyword>
<keyword evidence="14" id="KW-1185">Reference proteome</keyword>
<dbReference type="AlphaFoldDB" id="A0A2A3EAV6"/>
<accession>A0A2A3EAV6</accession>
<sequence>MAIHWGIAGAGKISHDFVSSLQTLPESEHIVVAVAARELSRAQNFSSLHKIKKAFDSYTKLAEDNDIDVVYIGTLHPQHFEIAKLMLNHGKHVLCEKPLTMNLKQTTELINLAKEKKLFLMEGIWSRCFPIYEILKKEIESGSIGEIYQVLVSFGFKMPDVERLNIKNLGGGTILDLGVYGIQFACLIFDNEMPHTVQATGCLNEEGVDQSTSISFLYKGNHTATILTHSRVDLPNEAYIIGTKGMIKVPKFWCPTTLELPNEIVNVSLPETKSKFNFINSVGLSYEANEVRNCILKGMIESPKVPHNLSLLIAQLEDEIRKQIGVTYLED</sequence>
<comment type="catalytic activity">
    <reaction evidence="9">
        <text>(1R,2R)-1,2-dihydrobenzene-1,2-diol + NADP(+) = catechol + NADPH + H(+)</text>
        <dbReference type="Rhea" id="RHEA:16729"/>
        <dbReference type="ChEBI" id="CHEBI:10702"/>
        <dbReference type="ChEBI" id="CHEBI:15378"/>
        <dbReference type="ChEBI" id="CHEBI:18135"/>
        <dbReference type="ChEBI" id="CHEBI:57783"/>
        <dbReference type="ChEBI" id="CHEBI:58349"/>
        <dbReference type="EC" id="1.3.1.20"/>
    </reaction>
</comment>
<comment type="similarity">
    <text evidence="1">Belongs to the Gfo/Idh/MocA family.</text>
</comment>
<dbReference type="GO" id="GO:0047115">
    <property type="term" value="F:trans-1,2-dihydrobenzene-1,2-diol dehydrogenase activity"/>
    <property type="evidence" value="ECO:0007669"/>
    <property type="project" value="UniProtKB-EC"/>
</dbReference>
<evidence type="ECO:0000256" key="3">
    <source>
        <dbReference type="ARBA" id="ARBA00038853"/>
    </source>
</evidence>
<dbReference type="GO" id="GO:0000166">
    <property type="term" value="F:nucleotide binding"/>
    <property type="evidence" value="ECO:0007669"/>
    <property type="project" value="InterPro"/>
</dbReference>
<dbReference type="InterPro" id="IPR036291">
    <property type="entry name" value="NAD(P)-bd_dom_sf"/>
</dbReference>
<evidence type="ECO:0000256" key="9">
    <source>
        <dbReference type="ARBA" id="ARBA00047423"/>
    </source>
</evidence>
<feature type="domain" description="Gfo/Idh/MocA-like oxidoreductase N-terminal" evidence="11">
    <location>
        <begin position="3"/>
        <end position="123"/>
    </location>
</feature>
<protein>
    <recommendedName>
        <fullName evidence="5">Trans-1,2-dihydrobenzene-1,2-diol dehydrogenase</fullName>
        <ecNumber evidence="4">1.1.1.179</ecNumber>
        <ecNumber evidence="3">1.3.1.20</ecNumber>
    </recommendedName>
    <alternativeName>
        <fullName evidence="8">D-xylose 1-dehydrogenase</fullName>
    </alternativeName>
    <alternativeName>
        <fullName evidence="7">D-xylose-NADP dehydrogenase</fullName>
    </alternativeName>
    <alternativeName>
        <fullName evidence="6">Dimeric dihydrodiol dehydrogenase</fullName>
    </alternativeName>
</protein>
<evidence type="ECO:0000313" key="13">
    <source>
        <dbReference type="EMBL" id="PBC28848.1"/>
    </source>
</evidence>